<feature type="region of interest" description="Disordered" evidence="1">
    <location>
        <begin position="49"/>
        <end position="81"/>
    </location>
</feature>
<accession>A0ABU1I1H5</accession>
<comment type="caution">
    <text evidence="2">The sequence shown here is derived from an EMBL/GenBank/DDBJ whole genome shotgun (WGS) entry which is preliminary data.</text>
</comment>
<sequence>MPAIREDDGHAWVWTAPTQGEGCDPQPRGPIGRAGVAGARVAVIEREPPHPNGVYRWAGSRRRDEVGPSRSTPSRRLPPSSRASAWNRLVMVIPQVPTRADPRPSLVPNTAGSSTPGPIPASLLPCVVPGLCRGLRSVCQSVLLPGSVNLRGIFSTAARVVQCACADAHCTTPSQCTDPHRHREFDAHCDSHTPQKQGACAPWLIVQPMVVSANRGTKMLTQIGVLFTRIR</sequence>
<name>A0ABU1I1H5_9MICO</name>
<evidence type="ECO:0000256" key="1">
    <source>
        <dbReference type="SAM" id="MobiDB-lite"/>
    </source>
</evidence>
<reference evidence="2 3" key="1">
    <citation type="submission" date="2023-08" db="EMBL/GenBank/DDBJ databases">
        <title>Functional and genomic diversity of the sorghum phyllosphere microbiome.</title>
        <authorList>
            <person name="Shade A."/>
        </authorList>
    </citation>
    <scope>NUCLEOTIDE SEQUENCE [LARGE SCALE GENOMIC DNA]</scope>
    <source>
        <strain evidence="2 3">SORGH_AS_0919</strain>
    </source>
</reference>
<dbReference type="Proteomes" id="UP001260188">
    <property type="component" value="Unassembled WGS sequence"/>
</dbReference>
<feature type="compositionally biased region" description="Low complexity" evidence="1">
    <location>
        <begin position="68"/>
        <end position="81"/>
    </location>
</feature>
<evidence type="ECO:0000313" key="2">
    <source>
        <dbReference type="EMBL" id="MDR6167367.1"/>
    </source>
</evidence>
<organism evidence="2 3">
    <name type="scientific">Microbacterium paludicola</name>
    <dbReference type="NCBI Taxonomy" id="300019"/>
    <lineage>
        <taxon>Bacteria</taxon>
        <taxon>Bacillati</taxon>
        <taxon>Actinomycetota</taxon>
        <taxon>Actinomycetes</taxon>
        <taxon>Micrococcales</taxon>
        <taxon>Microbacteriaceae</taxon>
        <taxon>Microbacterium</taxon>
    </lineage>
</organism>
<dbReference type="EMBL" id="JAVIZA010000001">
    <property type="protein sequence ID" value="MDR6167367.1"/>
    <property type="molecule type" value="Genomic_DNA"/>
</dbReference>
<keyword evidence="3" id="KW-1185">Reference proteome</keyword>
<protein>
    <submittedName>
        <fullName evidence="2">Uncharacterized protein</fullName>
    </submittedName>
</protein>
<proteinExistence type="predicted"/>
<evidence type="ECO:0000313" key="3">
    <source>
        <dbReference type="Proteomes" id="UP001260188"/>
    </source>
</evidence>
<gene>
    <name evidence="2" type="ORF">QE367_001571</name>
</gene>